<protein>
    <submittedName>
        <fullName evidence="1">Uncharacterized protein</fullName>
    </submittedName>
</protein>
<evidence type="ECO:0000313" key="2">
    <source>
        <dbReference type="Proteomes" id="UP000004394"/>
    </source>
</evidence>
<proteinExistence type="predicted"/>
<organism evidence="1 2">
    <name type="scientific">Hoylesella marshii DSM 16973 = JCM 13450</name>
    <dbReference type="NCBI Taxonomy" id="862515"/>
    <lineage>
        <taxon>Bacteria</taxon>
        <taxon>Pseudomonadati</taxon>
        <taxon>Bacteroidota</taxon>
        <taxon>Bacteroidia</taxon>
        <taxon>Bacteroidales</taxon>
        <taxon>Prevotellaceae</taxon>
        <taxon>Hoylesella</taxon>
    </lineage>
</organism>
<sequence length="52" mass="5829">MAACRKVMKVIRICFVDSKIVDLSMYKRHLCHVQTASVHGTNADLSIVTLQP</sequence>
<dbReference type="STRING" id="862515.HMPREF0658_0350"/>
<dbReference type="HOGENOM" id="CLU_3083209_0_0_10"/>
<dbReference type="BioCyc" id="PMAR862515-HMP:GMOO-361-MONOMER"/>
<accession>E0NQ99</accession>
<dbReference type="AlphaFoldDB" id="E0NQ99"/>
<gene>
    <name evidence="1" type="ORF">HMPREF0658_0350</name>
</gene>
<keyword evidence="2" id="KW-1185">Reference proteome</keyword>
<dbReference type="Proteomes" id="UP000004394">
    <property type="component" value="Unassembled WGS sequence"/>
</dbReference>
<comment type="caution">
    <text evidence="1">The sequence shown here is derived from an EMBL/GenBank/DDBJ whole genome shotgun (WGS) entry which is preliminary data.</text>
</comment>
<reference evidence="1" key="1">
    <citation type="submission" date="2010-07" db="EMBL/GenBank/DDBJ databases">
        <authorList>
            <person name="Muzny D."/>
            <person name="Qin X."/>
            <person name="Deng J."/>
            <person name="Jiang H."/>
            <person name="Liu Y."/>
            <person name="Qu J."/>
            <person name="Song X.-Z."/>
            <person name="Zhang L."/>
            <person name="Thornton R."/>
            <person name="Coyle M."/>
            <person name="Francisco L."/>
            <person name="Jackson L."/>
            <person name="Javaid M."/>
            <person name="Korchina V."/>
            <person name="Kovar C."/>
            <person name="Mata R."/>
            <person name="Mathew T."/>
            <person name="Ngo R."/>
            <person name="Nguyen L."/>
            <person name="Nguyen N."/>
            <person name="Okwuonu G."/>
            <person name="Ongeri F."/>
            <person name="Pham C."/>
            <person name="Simmons D."/>
            <person name="Wilczek-Boney K."/>
            <person name="Hale W."/>
            <person name="Jakkamsetti A."/>
            <person name="Pham P."/>
            <person name="Ruth R."/>
            <person name="San Lucas F."/>
            <person name="Warren J."/>
            <person name="Zhang J."/>
            <person name="Zhao Z."/>
            <person name="Zhou C."/>
            <person name="Zhu D."/>
            <person name="Lee S."/>
            <person name="Bess C."/>
            <person name="Blankenburg K."/>
            <person name="Forbes L."/>
            <person name="Fu Q."/>
            <person name="Gubbala S."/>
            <person name="Hirani K."/>
            <person name="Jayaseelan J.C."/>
            <person name="Lara F."/>
            <person name="Munidasa M."/>
            <person name="Palculict T."/>
            <person name="Patil S."/>
            <person name="Pu L.-L."/>
            <person name="Saada N."/>
            <person name="Tang L."/>
            <person name="Weissenberger G."/>
            <person name="Zhu Y."/>
            <person name="Hemphill L."/>
            <person name="Shang Y."/>
            <person name="Youmans B."/>
            <person name="Ayvaz T."/>
            <person name="Ross M."/>
            <person name="Santibanez J."/>
            <person name="Aqrawi P."/>
            <person name="Gross S."/>
            <person name="Joshi V."/>
            <person name="Fowler G."/>
            <person name="Nazareth L."/>
            <person name="Reid J."/>
            <person name="Worley K."/>
            <person name="Petrosino J."/>
            <person name="Highlander S."/>
            <person name="Gibbs R."/>
        </authorList>
    </citation>
    <scope>NUCLEOTIDE SEQUENCE [LARGE SCALE GENOMIC DNA]</scope>
    <source>
        <strain evidence="1">DSM 16973</strain>
    </source>
</reference>
<name>E0NQ99_9BACT</name>
<evidence type="ECO:0000313" key="1">
    <source>
        <dbReference type="EMBL" id="EFM02694.1"/>
    </source>
</evidence>
<dbReference type="EMBL" id="AEEI01000015">
    <property type="protein sequence ID" value="EFM02694.1"/>
    <property type="molecule type" value="Genomic_DNA"/>
</dbReference>